<comment type="caution">
    <text evidence="2">The sequence shown here is derived from an EMBL/GenBank/DDBJ whole genome shotgun (WGS) entry which is preliminary data.</text>
</comment>
<feature type="region of interest" description="Disordered" evidence="1">
    <location>
        <begin position="1"/>
        <end position="31"/>
    </location>
</feature>
<proteinExistence type="predicted"/>
<dbReference type="EMBL" id="JAINUG010000002">
    <property type="protein sequence ID" value="KAJ8418489.1"/>
    <property type="molecule type" value="Genomic_DNA"/>
</dbReference>
<evidence type="ECO:0000313" key="2">
    <source>
        <dbReference type="EMBL" id="KAJ8418489.1"/>
    </source>
</evidence>
<sequence length="78" mass="8573">MRGWGLQTTRRDTPDHGDPEPAPASPRTKATVHRIPLDNIHWFAAFHSILKVARQNKKKRDAVDSSPSGPVHVGQAAS</sequence>
<dbReference type="AlphaFoldDB" id="A0AAD7TCJ3"/>
<name>A0AAD7TCJ3_9TELE</name>
<organism evidence="2 3">
    <name type="scientific">Aldrovandia affinis</name>
    <dbReference type="NCBI Taxonomy" id="143900"/>
    <lineage>
        <taxon>Eukaryota</taxon>
        <taxon>Metazoa</taxon>
        <taxon>Chordata</taxon>
        <taxon>Craniata</taxon>
        <taxon>Vertebrata</taxon>
        <taxon>Euteleostomi</taxon>
        <taxon>Actinopterygii</taxon>
        <taxon>Neopterygii</taxon>
        <taxon>Teleostei</taxon>
        <taxon>Notacanthiformes</taxon>
        <taxon>Halosauridae</taxon>
        <taxon>Aldrovandia</taxon>
    </lineage>
</organism>
<protein>
    <submittedName>
        <fullName evidence="2">Uncharacterized protein</fullName>
    </submittedName>
</protein>
<feature type="region of interest" description="Disordered" evidence="1">
    <location>
        <begin position="55"/>
        <end position="78"/>
    </location>
</feature>
<keyword evidence="3" id="KW-1185">Reference proteome</keyword>
<feature type="compositionally biased region" description="Basic and acidic residues" evidence="1">
    <location>
        <begin position="9"/>
        <end position="19"/>
    </location>
</feature>
<evidence type="ECO:0000313" key="3">
    <source>
        <dbReference type="Proteomes" id="UP001221898"/>
    </source>
</evidence>
<evidence type="ECO:0000256" key="1">
    <source>
        <dbReference type="SAM" id="MobiDB-lite"/>
    </source>
</evidence>
<reference evidence="2" key="1">
    <citation type="journal article" date="2023" name="Science">
        <title>Genome structures resolve the early diversification of teleost fishes.</title>
        <authorList>
            <person name="Parey E."/>
            <person name="Louis A."/>
            <person name="Montfort J."/>
            <person name="Bouchez O."/>
            <person name="Roques C."/>
            <person name="Iampietro C."/>
            <person name="Lluch J."/>
            <person name="Castinel A."/>
            <person name="Donnadieu C."/>
            <person name="Desvignes T."/>
            <person name="Floi Bucao C."/>
            <person name="Jouanno E."/>
            <person name="Wen M."/>
            <person name="Mejri S."/>
            <person name="Dirks R."/>
            <person name="Jansen H."/>
            <person name="Henkel C."/>
            <person name="Chen W.J."/>
            <person name="Zahm M."/>
            <person name="Cabau C."/>
            <person name="Klopp C."/>
            <person name="Thompson A.W."/>
            <person name="Robinson-Rechavi M."/>
            <person name="Braasch I."/>
            <person name="Lecointre G."/>
            <person name="Bobe J."/>
            <person name="Postlethwait J.H."/>
            <person name="Berthelot C."/>
            <person name="Roest Crollius H."/>
            <person name="Guiguen Y."/>
        </authorList>
    </citation>
    <scope>NUCLEOTIDE SEQUENCE</scope>
    <source>
        <strain evidence="2">NC1722</strain>
    </source>
</reference>
<dbReference type="Proteomes" id="UP001221898">
    <property type="component" value="Unassembled WGS sequence"/>
</dbReference>
<gene>
    <name evidence="2" type="ORF">AAFF_G00141980</name>
</gene>
<accession>A0AAD7TCJ3</accession>